<name>A0A2Z3RZC5_9MICO</name>
<accession>A0A2Z3RZC5</accession>
<keyword evidence="3" id="KW-1185">Reference proteome</keyword>
<dbReference type="InterPro" id="IPR006674">
    <property type="entry name" value="HD_domain"/>
</dbReference>
<dbReference type="CDD" id="cd00077">
    <property type="entry name" value="HDc"/>
    <property type="match status" value="1"/>
</dbReference>
<dbReference type="SUPFAM" id="SSF109604">
    <property type="entry name" value="HD-domain/PDEase-like"/>
    <property type="match status" value="1"/>
</dbReference>
<protein>
    <submittedName>
        <fullName evidence="2">HD domain protein</fullName>
    </submittedName>
</protein>
<proteinExistence type="predicted"/>
<evidence type="ECO:0000259" key="1">
    <source>
        <dbReference type="Pfam" id="PF01966"/>
    </source>
</evidence>
<reference evidence="2 3" key="1">
    <citation type="submission" date="2017-10" db="EMBL/GenBank/DDBJ databases">
        <title>Genome of an Actinobacterium that displays light-enhanced growth.</title>
        <authorList>
            <person name="Maresca J.A."/>
            <person name="Hempel P."/>
            <person name="Shevchenko O."/>
            <person name="Miller K.J."/>
            <person name="Hahn M.W."/>
        </authorList>
    </citation>
    <scope>NUCLEOTIDE SEQUENCE [LARGE SCALE GENOMIC DNA]</scope>
    <source>
        <strain evidence="2 3">MWH-Mo1</strain>
    </source>
</reference>
<feature type="domain" description="HD" evidence="1">
    <location>
        <begin position="53"/>
        <end position="160"/>
    </location>
</feature>
<evidence type="ECO:0000313" key="2">
    <source>
        <dbReference type="EMBL" id="AWR21891.1"/>
    </source>
</evidence>
<organism evidence="2 3">
    <name type="scientific">Aurantimicrobium photophilum</name>
    <dbReference type="NCBI Taxonomy" id="1987356"/>
    <lineage>
        <taxon>Bacteria</taxon>
        <taxon>Bacillati</taxon>
        <taxon>Actinomycetota</taxon>
        <taxon>Actinomycetes</taxon>
        <taxon>Micrococcales</taxon>
        <taxon>Microbacteriaceae</taxon>
        <taxon>Aurantimicrobium</taxon>
    </lineage>
</organism>
<sequence>MTMEYTHVLGDIPTLANGASPRGEWENLDAVWVAVRPYLRTRANDIHLPLSFNFAELLLDHHPEADSLVTRLAILLHDTGWARVDEDRIISEGFRSENAMQSDVRVLHEIEGCNIAREVLPPLGYSEEVVEAVCKIIDGHDTDPNHDGIEDAIMRDADRLWRFQPTGMAFSALWFGKTPQEIRLRLEDTIYGQLITPEARAIAEVELARSIELLKLDVIQ</sequence>
<dbReference type="Pfam" id="PF01966">
    <property type="entry name" value="HD"/>
    <property type="match status" value="1"/>
</dbReference>
<dbReference type="KEGG" id="aum:AURMO_01299"/>
<dbReference type="InterPro" id="IPR003607">
    <property type="entry name" value="HD/PDEase_dom"/>
</dbReference>
<evidence type="ECO:0000313" key="3">
    <source>
        <dbReference type="Proteomes" id="UP000246894"/>
    </source>
</evidence>
<dbReference type="EMBL" id="CP023994">
    <property type="protein sequence ID" value="AWR21891.1"/>
    <property type="molecule type" value="Genomic_DNA"/>
</dbReference>
<dbReference type="Gene3D" id="1.10.3210.10">
    <property type="entry name" value="Hypothetical protein af1432"/>
    <property type="match status" value="1"/>
</dbReference>
<dbReference type="Proteomes" id="UP000246894">
    <property type="component" value="Chromosome"/>
</dbReference>
<dbReference type="OrthoDB" id="942406at2"/>
<gene>
    <name evidence="2" type="ORF">AURMO_01299</name>
</gene>
<dbReference type="AlphaFoldDB" id="A0A2Z3RZC5"/>